<gene>
    <name evidence="5" type="ORF">HYX28_02325</name>
</gene>
<evidence type="ECO:0000313" key="5">
    <source>
        <dbReference type="EMBL" id="MBI2677599.1"/>
    </source>
</evidence>
<dbReference type="EMBL" id="JACPNR010000004">
    <property type="protein sequence ID" value="MBI2677599.1"/>
    <property type="molecule type" value="Genomic_DNA"/>
</dbReference>
<dbReference type="PANTHER" id="PTHR32154:SF0">
    <property type="entry name" value="PYRUVATE-FLAVODOXIN OXIDOREDUCTASE-RELATED"/>
    <property type="match status" value="1"/>
</dbReference>
<keyword evidence="3" id="KW-0411">Iron-sulfur</keyword>
<dbReference type="GO" id="GO:0051536">
    <property type="term" value="F:iron-sulfur cluster binding"/>
    <property type="evidence" value="ECO:0007669"/>
    <property type="project" value="UniProtKB-KW"/>
</dbReference>
<protein>
    <submittedName>
        <fullName evidence="5">4Fe-4S dicluster domain-containing protein</fullName>
    </submittedName>
</protein>
<comment type="caution">
    <text evidence="5">The sequence shown here is derived from an EMBL/GenBank/DDBJ whole genome shotgun (WGS) entry which is preliminary data.</text>
</comment>
<dbReference type="PANTHER" id="PTHR32154">
    <property type="entry name" value="PYRUVATE-FLAVODOXIN OXIDOREDUCTASE-RELATED"/>
    <property type="match status" value="1"/>
</dbReference>
<keyword evidence="2" id="KW-0408">Iron</keyword>
<organism evidence="5 6">
    <name type="scientific">Candidatus Korobacter versatilis</name>
    <dbReference type="NCBI Taxonomy" id="658062"/>
    <lineage>
        <taxon>Bacteria</taxon>
        <taxon>Pseudomonadati</taxon>
        <taxon>Acidobacteriota</taxon>
        <taxon>Terriglobia</taxon>
        <taxon>Terriglobales</taxon>
        <taxon>Candidatus Korobacteraceae</taxon>
        <taxon>Candidatus Korobacter</taxon>
    </lineage>
</organism>
<dbReference type="Proteomes" id="UP000779809">
    <property type="component" value="Unassembled WGS sequence"/>
</dbReference>
<dbReference type="InterPro" id="IPR017896">
    <property type="entry name" value="4Fe4S_Fe-S-bd"/>
</dbReference>
<feature type="domain" description="4Fe-4S ferredoxin-type" evidence="4">
    <location>
        <begin position="62"/>
        <end position="93"/>
    </location>
</feature>
<evidence type="ECO:0000259" key="4">
    <source>
        <dbReference type="PROSITE" id="PS51379"/>
    </source>
</evidence>
<evidence type="ECO:0000256" key="1">
    <source>
        <dbReference type="ARBA" id="ARBA00022723"/>
    </source>
</evidence>
<dbReference type="SUPFAM" id="SSF52518">
    <property type="entry name" value="Thiamin diphosphate-binding fold (THDP-binding)"/>
    <property type="match status" value="1"/>
</dbReference>
<dbReference type="GO" id="GO:0046872">
    <property type="term" value="F:metal ion binding"/>
    <property type="evidence" value="ECO:0007669"/>
    <property type="project" value="UniProtKB-KW"/>
</dbReference>
<dbReference type="AlphaFoldDB" id="A0A932A6I0"/>
<feature type="domain" description="4Fe-4S ferredoxin-type" evidence="4">
    <location>
        <begin position="130"/>
        <end position="160"/>
    </location>
</feature>
<dbReference type="InterPro" id="IPR017900">
    <property type="entry name" value="4Fe4S_Fe_S_CS"/>
</dbReference>
<accession>A0A932A6I0</accession>
<dbReference type="Gene3D" id="3.30.70.20">
    <property type="match status" value="1"/>
</dbReference>
<dbReference type="InterPro" id="IPR050722">
    <property type="entry name" value="Pyruvate:ferred/Flavod_OxRd"/>
</dbReference>
<name>A0A932A6I0_9BACT</name>
<reference evidence="5" key="1">
    <citation type="submission" date="2020-07" db="EMBL/GenBank/DDBJ databases">
        <title>Huge and variable diversity of episymbiotic CPR bacteria and DPANN archaea in groundwater ecosystems.</title>
        <authorList>
            <person name="He C.Y."/>
            <person name="Keren R."/>
            <person name="Whittaker M."/>
            <person name="Farag I.F."/>
            <person name="Doudna J."/>
            <person name="Cate J.H.D."/>
            <person name="Banfield J.F."/>
        </authorList>
    </citation>
    <scope>NUCLEOTIDE SEQUENCE</scope>
    <source>
        <strain evidence="5">NC_groundwater_580_Pr5_B-0.1um_64_19</strain>
    </source>
</reference>
<dbReference type="SUPFAM" id="SSF54862">
    <property type="entry name" value="4Fe-4S ferredoxins"/>
    <property type="match status" value="1"/>
</dbReference>
<evidence type="ECO:0000256" key="2">
    <source>
        <dbReference type="ARBA" id="ARBA00023004"/>
    </source>
</evidence>
<dbReference type="GO" id="GO:0030976">
    <property type="term" value="F:thiamine pyrophosphate binding"/>
    <property type="evidence" value="ECO:0007669"/>
    <property type="project" value="InterPro"/>
</dbReference>
<proteinExistence type="predicted"/>
<dbReference type="Gene3D" id="3.40.50.970">
    <property type="match status" value="2"/>
</dbReference>
<dbReference type="GO" id="GO:0003824">
    <property type="term" value="F:catalytic activity"/>
    <property type="evidence" value="ECO:0007669"/>
    <property type="project" value="InterPro"/>
</dbReference>
<dbReference type="PROSITE" id="PS00198">
    <property type="entry name" value="4FE4S_FER_1"/>
    <property type="match status" value="1"/>
</dbReference>
<dbReference type="Pfam" id="PF02775">
    <property type="entry name" value="TPP_enzyme_C"/>
    <property type="match status" value="1"/>
</dbReference>
<dbReference type="GO" id="GO:0006979">
    <property type="term" value="P:response to oxidative stress"/>
    <property type="evidence" value="ECO:0007669"/>
    <property type="project" value="TreeGrafter"/>
</dbReference>
<dbReference type="GO" id="GO:0044281">
    <property type="term" value="P:small molecule metabolic process"/>
    <property type="evidence" value="ECO:0007669"/>
    <property type="project" value="UniProtKB-ARBA"/>
</dbReference>
<dbReference type="PROSITE" id="PS51379">
    <property type="entry name" value="4FE4S_FER_2"/>
    <property type="match status" value="2"/>
</dbReference>
<dbReference type="Pfam" id="PF00037">
    <property type="entry name" value="Fer4"/>
    <property type="match status" value="1"/>
</dbReference>
<dbReference type="InterPro" id="IPR011766">
    <property type="entry name" value="TPP_enzyme_TPP-bd"/>
</dbReference>
<dbReference type="InterPro" id="IPR029061">
    <property type="entry name" value="THDP-binding"/>
</dbReference>
<evidence type="ECO:0000256" key="3">
    <source>
        <dbReference type="ARBA" id="ARBA00023014"/>
    </source>
</evidence>
<keyword evidence="1" id="KW-0479">Metal-binding</keyword>
<sequence>MHGDGVSRDGSACPVPADFCERIIGSYASGRDSELEADVQIARSLIPASTGSERSFRTLAAEIPTFISAACVGCMECVNCCPDTAILAKIVEKQYYDAGIADLPDMAKGFCVTSKYHDLPKRKGEEPGMFGIFVDPDKCKGCGECVTACGTHAALKMVHKAETGLGEYDMSISLYATLPETPRRYLNEKALGDMMLASDSLLYSGGAGSCMGCGEVTAIRMMLAATSMVYGKDNIGIVAATGCNSVYGSTYPYNPYAVPWTNSLFENAPADAMGIRLRWDQEGHKERRLWVLGGDGAMYDIGFQSLSRLMMSGMDVKVLVLDTQVYSNTGGQTSTATFTSQDSKMAAVGKTQNGKREHRKELGRIMMMHPEVFVAQTTAAHMNHFYKTIMAANEYPGPAIVIVYSTCQPEHGVPDDASIRQAKLAVESRTFPLFVFDPRKGERLRECLSLQGNPAMKDDWYSDPHTGAPVDFITFARTEGRFARHFSADDTPDEHLKTAQLDRLQNWRRLQELAGLR</sequence>
<evidence type="ECO:0000313" key="6">
    <source>
        <dbReference type="Proteomes" id="UP000779809"/>
    </source>
</evidence>